<protein>
    <submittedName>
        <fullName evidence="2">RNA-dependent RNA polymerase</fullName>
    </submittedName>
</protein>
<dbReference type="InterPro" id="IPR043128">
    <property type="entry name" value="Rev_trsase/Diguanyl_cyclase"/>
</dbReference>
<dbReference type="GO" id="GO:0006351">
    <property type="term" value="P:DNA-templated transcription"/>
    <property type="evidence" value="ECO:0007669"/>
    <property type="project" value="InterPro"/>
</dbReference>
<dbReference type="SUPFAM" id="SSF56672">
    <property type="entry name" value="DNA/RNA polymerases"/>
    <property type="match status" value="1"/>
</dbReference>
<organism evidence="2">
    <name type="scientific">uncultured marine RNA virus</name>
    <dbReference type="NCBI Taxonomy" id="375198"/>
    <lineage>
        <taxon>Viruses</taxon>
        <taxon>environmental samples</taxon>
    </lineage>
</organism>
<dbReference type="InterPro" id="IPR001205">
    <property type="entry name" value="RNA-dir_pol_C"/>
</dbReference>
<keyword evidence="2" id="KW-0808">Transferase</keyword>
<feature type="domain" description="RNA-directed RNA polymerase C-terminal" evidence="1">
    <location>
        <begin position="43"/>
        <end position="136"/>
    </location>
</feature>
<dbReference type="Gene3D" id="3.30.70.270">
    <property type="match status" value="1"/>
</dbReference>
<dbReference type="GO" id="GO:0003968">
    <property type="term" value="F:RNA-directed RNA polymerase activity"/>
    <property type="evidence" value="ECO:0007669"/>
    <property type="project" value="UniProtKB-KW"/>
</dbReference>
<name>B3F3A1_9VIRU</name>
<accession>B3F3A1</accession>
<reference evidence="2" key="1">
    <citation type="submission" date="2007-05" db="EMBL/GenBank/DDBJ databases">
        <title>New Genera of RNA Viruses in Subtropical Seawater Inferred from Polymerase Gene Sequences.</title>
        <authorList>
            <person name="Culley A.I."/>
            <person name="Steward G.F."/>
        </authorList>
    </citation>
    <scope>NUCLEOTIDE SEQUENCE</scope>
    <source>
        <strain evidence="2">KB17</strain>
    </source>
</reference>
<keyword evidence="2" id="KW-0548">Nucleotidyltransferase</keyword>
<dbReference type="Pfam" id="PF00680">
    <property type="entry name" value="RdRP_1"/>
    <property type="match status" value="1"/>
</dbReference>
<dbReference type="EMBL" id="EF591808">
    <property type="protein sequence ID" value="ABV29320.1"/>
    <property type="molecule type" value="Genomic_RNA"/>
</dbReference>
<evidence type="ECO:0000259" key="1">
    <source>
        <dbReference type="Pfam" id="PF00680"/>
    </source>
</evidence>
<keyword evidence="2" id="KW-0696">RNA-directed RNA polymerase</keyword>
<sequence>KLQGMLEISQVYILFIQLTTWSPFYNYSMRLAMMCIAHDTICPIVLLYGDLIWIYLSNFSGGSLTVDVNNEVNVFYLEYVWYSRYELIEFFKRVCLYCYGDDNIMSVHKDFKMFNHTTIQDVLATCGITYTMPDKE</sequence>
<feature type="non-terminal residue" evidence="2">
    <location>
        <position position="136"/>
    </location>
</feature>
<feature type="non-terminal residue" evidence="2">
    <location>
        <position position="1"/>
    </location>
</feature>
<evidence type="ECO:0000313" key="2">
    <source>
        <dbReference type="EMBL" id="ABV29320.1"/>
    </source>
</evidence>
<dbReference type="InterPro" id="IPR043502">
    <property type="entry name" value="DNA/RNA_pol_sf"/>
</dbReference>
<proteinExistence type="predicted"/>
<dbReference type="GO" id="GO:0003723">
    <property type="term" value="F:RNA binding"/>
    <property type="evidence" value="ECO:0007669"/>
    <property type="project" value="InterPro"/>
</dbReference>